<dbReference type="Proteomes" id="UP000308600">
    <property type="component" value="Unassembled WGS sequence"/>
</dbReference>
<gene>
    <name evidence="1" type="ORF">BDN72DRAFT_905402</name>
</gene>
<organism evidence="1 2">
    <name type="scientific">Pluteus cervinus</name>
    <dbReference type="NCBI Taxonomy" id="181527"/>
    <lineage>
        <taxon>Eukaryota</taxon>
        <taxon>Fungi</taxon>
        <taxon>Dikarya</taxon>
        <taxon>Basidiomycota</taxon>
        <taxon>Agaricomycotina</taxon>
        <taxon>Agaricomycetes</taxon>
        <taxon>Agaricomycetidae</taxon>
        <taxon>Agaricales</taxon>
        <taxon>Pluteineae</taxon>
        <taxon>Pluteaceae</taxon>
        <taxon>Pluteus</taxon>
    </lineage>
</organism>
<evidence type="ECO:0000313" key="2">
    <source>
        <dbReference type="Proteomes" id="UP000308600"/>
    </source>
</evidence>
<evidence type="ECO:0000313" key="1">
    <source>
        <dbReference type="EMBL" id="TFK59935.1"/>
    </source>
</evidence>
<reference evidence="1 2" key="1">
    <citation type="journal article" date="2019" name="Nat. Ecol. Evol.">
        <title>Megaphylogeny resolves global patterns of mushroom evolution.</title>
        <authorList>
            <person name="Varga T."/>
            <person name="Krizsan K."/>
            <person name="Foldi C."/>
            <person name="Dima B."/>
            <person name="Sanchez-Garcia M."/>
            <person name="Sanchez-Ramirez S."/>
            <person name="Szollosi G.J."/>
            <person name="Szarkandi J.G."/>
            <person name="Papp V."/>
            <person name="Albert L."/>
            <person name="Andreopoulos W."/>
            <person name="Angelini C."/>
            <person name="Antonin V."/>
            <person name="Barry K.W."/>
            <person name="Bougher N.L."/>
            <person name="Buchanan P."/>
            <person name="Buyck B."/>
            <person name="Bense V."/>
            <person name="Catcheside P."/>
            <person name="Chovatia M."/>
            <person name="Cooper J."/>
            <person name="Damon W."/>
            <person name="Desjardin D."/>
            <person name="Finy P."/>
            <person name="Geml J."/>
            <person name="Haridas S."/>
            <person name="Hughes K."/>
            <person name="Justo A."/>
            <person name="Karasinski D."/>
            <person name="Kautmanova I."/>
            <person name="Kiss B."/>
            <person name="Kocsube S."/>
            <person name="Kotiranta H."/>
            <person name="LaButti K.M."/>
            <person name="Lechner B.E."/>
            <person name="Liimatainen K."/>
            <person name="Lipzen A."/>
            <person name="Lukacs Z."/>
            <person name="Mihaltcheva S."/>
            <person name="Morgado L.N."/>
            <person name="Niskanen T."/>
            <person name="Noordeloos M.E."/>
            <person name="Ohm R.A."/>
            <person name="Ortiz-Santana B."/>
            <person name="Ovrebo C."/>
            <person name="Racz N."/>
            <person name="Riley R."/>
            <person name="Savchenko A."/>
            <person name="Shiryaev A."/>
            <person name="Soop K."/>
            <person name="Spirin V."/>
            <person name="Szebenyi C."/>
            <person name="Tomsovsky M."/>
            <person name="Tulloss R.E."/>
            <person name="Uehling J."/>
            <person name="Grigoriev I.V."/>
            <person name="Vagvolgyi C."/>
            <person name="Papp T."/>
            <person name="Martin F.M."/>
            <person name="Miettinen O."/>
            <person name="Hibbett D.S."/>
            <person name="Nagy L.G."/>
        </authorList>
    </citation>
    <scope>NUCLEOTIDE SEQUENCE [LARGE SCALE GENOMIC DNA]</scope>
    <source>
        <strain evidence="1 2">NL-1719</strain>
    </source>
</reference>
<sequence length="659" mass="72450">MPATWTTNEQKAWLFTKVPGFVEARGRSRSTAYAKGVHKAFSDIWPEVDPPPTPTHSPTEDGKPGSVAPLFPEDDEVLRALRLKRGKILAWLQRNSTQRGRMANRAVKHLMNVHGVKRRRTYQPGEVYNKLYPTRVAAVYEDRKVEGMTRGQRLNLIKKISDELLEEETEDVQEEVANEQVKRREELNKTFDDSDVEAAMDELTRQEYIDGLPELLNCVLKDVGKYCPDWGFLILAAGPMPKANHSTHVFDLYNGPKTIEGYTFPDAHENFDARVRVPFGKFVREEHDKTSKRDRARKELDALEHRISVEPEDSDSATPTQVVPRRRNIHRQVPEFTDSDEGQDSVDDEEEYEEVRSRKESESSGEDGGGGEGGDNEAGSDDEDNETDRGVKVLQPTTRGKSSKSSKAKLSKHPLEVSQRDGGSTDDEEEAGEGGVKTGKEADNAAPIGCPSVDEVPPKPRDPAAAKRDAATQKRLATREKNKAEAAELKAQAKAAEVARLEEVKMMDVAKTIQTAREAEAVKKAAAAAKKAAKKVNTNAVVVETRADTEPTAAATIDVEDDGLGKPVKAKKRARGRAKNATADVGANENQLDVISSKDSAAPNTETKQASGGQKQTRKATRKSSPAKGQPAPPVPRPAPVLPPAPKAKKSVRSVDHRR</sequence>
<accession>A0ACD3A2I6</accession>
<protein>
    <submittedName>
        <fullName evidence="1">Uncharacterized protein</fullName>
    </submittedName>
</protein>
<name>A0ACD3A2I6_9AGAR</name>
<dbReference type="EMBL" id="ML208861">
    <property type="protein sequence ID" value="TFK59935.1"/>
    <property type="molecule type" value="Genomic_DNA"/>
</dbReference>
<proteinExistence type="predicted"/>
<keyword evidence="2" id="KW-1185">Reference proteome</keyword>